<dbReference type="PANTHER" id="PTHR37955">
    <property type="entry name" value="TELLURITE RESISTANCE PROTEIN TEHA"/>
    <property type="match status" value="1"/>
</dbReference>
<accession>A0ABY2TR95</accession>
<sequence>MKDVIKKVPIPICGLMLGVSALGNLLQSYSENVRYICGVLAVFLLILVILKLILCFEDVKKDMENPIMASVSGTFPMALMLLTVYAKPFIGQVAFYIWIFAIVLHIALIIYFTIKFIAKLDIKKVFASYYIVYVGIVAASVTAPAYNQLKIGTACFWFGFVALILLLILVSIRYIKYKEIPEPAKPLICIYGAPMSLCIAGYIQSVNPKAFIFLVVMLIVSTILYIFALAQLIKYIKLQFYPSFASFTFPFVITAIALKQSMVCFNNLGHPMPFLQTFVLIESFIAIILVIFVYASFMKFIFVNKKS</sequence>
<dbReference type="Proteomes" id="UP000310168">
    <property type="component" value="Unassembled WGS sequence"/>
</dbReference>
<evidence type="ECO:0000256" key="2">
    <source>
        <dbReference type="ARBA" id="ARBA00022692"/>
    </source>
</evidence>
<dbReference type="RefSeq" id="WP_137998163.1">
    <property type="nucleotide sequence ID" value="NZ_SJDU01000112.1"/>
</dbReference>
<feature type="transmembrane region" description="Helical" evidence="5">
    <location>
        <begin position="240"/>
        <end position="258"/>
    </location>
</feature>
<keyword evidence="7" id="KW-1185">Reference proteome</keyword>
<evidence type="ECO:0000313" key="6">
    <source>
        <dbReference type="EMBL" id="TKZ35372.1"/>
    </source>
</evidence>
<gene>
    <name evidence="6" type="ORF">EZH24_05630</name>
</gene>
<feature type="transmembrane region" description="Helical" evidence="5">
    <location>
        <begin position="151"/>
        <end position="175"/>
    </location>
</feature>
<feature type="transmembrane region" description="Helical" evidence="5">
    <location>
        <begin position="187"/>
        <end position="204"/>
    </location>
</feature>
<evidence type="ECO:0000256" key="4">
    <source>
        <dbReference type="ARBA" id="ARBA00023136"/>
    </source>
</evidence>
<protein>
    <submittedName>
        <fullName evidence="6">TDT family transporter</fullName>
    </submittedName>
</protein>
<evidence type="ECO:0000256" key="5">
    <source>
        <dbReference type="SAM" id="Phobius"/>
    </source>
</evidence>
<organism evidence="6 7">
    <name type="scientific">Brachyspira catarrhinii</name>
    <dbReference type="NCBI Taxonomy" id="2528966"/>
    <lineage>
        <taxon>Bacteria</taxon>
        <taxon>Pseudomonadati</taxon>
        <taxon>Spirochaetota</taxon>
        <taxon>Spirochaetia</taxon>
        <taxon>Brachyspirales</taxon>
        <taxon>Brachyspiraceae</taxon>
        <taxon>Brachyspira</taxon>
    </lineage>
</organism>
<feature type="transmembrane region" description="Helical" evidence="5">
    <location>
        <begin position="33"/>
        <end position="54"/>
    </location>
</feature>
<dbReference type="InterPro" id="IPR052951">
    <property type="entry name" value="Tellurite_res_ion_channel"/>
</dbReference>
<proteinExistence type="predicted"/>
<feature type="transmembrane region" description="Helical" evidence="5">
    <location>
        <begin position="210"/>
        <end position="233"/>
    </location>
</feature>
<feature type="transmembrane region" description="Helical" evidence="5">
    <location>
        <begin position="278"/>
        <end position="302"/>
    </location>
</feature>
<dbReference type="EMBL" id="SJDU01000112">
    <property type="protein sequence ID" value="TKZ35372.1"/>
    <property type="molecule type" value="Genomic_DNA"/>
</dbReference>
<dbReference type="Gene3D" id="1.50.10.150">
    <property type="entry name" value="Voltage-dependent anion channel"/>
    <property type="match status" value="1"/>
</dbReference>
<feature type="transmembrane region" description="Helical" evidence="5">
    <location>
        <begin position="93"/>
        <end position="114"/>
    </location>
</feature>
<dbReference type="InterPro" id="IPR004695">
    <property type="entry name" value="SLAC1/Mae1/Ssu1/TehA"/>
</dbReference>
<dbReference type="Pfam" id="PF03595">
    <property type="entry name" value="SLAC1"/>
    <property type="match status" value="1"/>
</dbReference>
<feature type="transmembrane region" description="Helical" evidence="5">
    <location>
        <begin position="66"/>
        <end position="87"/>
    </location>
</feature>
<keyword evidence="3 5" id="KW-1133">Transmembrane helix</keyword>
<dbReference type="PANTHER" id="PTHR37955:SF1">
    <property type="entry name" value="DEP DOMAIN-CONTAINING PROTEIN"/>
    <property type="match status" value="1"/>
</dbReference>
<comment type="caution">
    <text evidence="6">The sequence shown here is derived from an EMBL/GenBank/DDBJ whole genome shotgun (WGS) entry which is preliminary data.</text>
</comment>
<feature type="transmembrane region" description="Helical" evidence="5">
    <location>
        <begin position="126"/>
        <end position="145"/>
    </location>
</feature>
<name>A0ABY2TR95_9SPIR</name>
<dbReference type="InterPro" id="IPR038665">
    <property type="entry name" value="Voltage-dep_anion_channel_sf"/>
</dbReference>
<keyword evidence="2 5" id="KW-0812">Transmembrane</keyword>
<comment type="subcellular location">
    <subcellularLocation>
        <location evidence="1">Membrane</location>
        <topology evidence="1">Multi-pass membrane protein</topology>
    </subcellularLocation>
</comment>
<evidence type="ECO:0000313" key="7">
    <source>
        <dbReference type="Proteomes" id="UP000310168"/>
    </source>
</evidence>
<dbReference type="CDD" id="cd09325">
    <property type="entry name" value="TDT_C4-dicarb_trans"/>
    <property type="match status" value="1"/>
</dbReference>
<evidence type="ECO:0000256" key="3">
    <source>
        <dbReference type="ARBA" id="ARBA00022989"/>
    </source>
</evidence>
<reference evidence="6 7" key="1">
    <citation type="journal article" date="2019" name="Anaerobe">
        <title>Brachyspira catarrhinii sp. nov., an anaerobic intestinal spirochaete isolated from vervet monkeys may have been misidentified as Brachyspira aalborgi in previous studies.</title>
        <authorList>
            <person name="Phillips N.D."/>
            <person name="La T."/>
            <person name="Hampson D.J."/>
        </authorList>
    </citation>
    <scope>NUCLEOTIDE SEQUENCE [LARGE SCALE GENOMIC DNA]</scope>
    <source>
        <strain evidence="6 7">Z12</strain>
    </source>
</reference>
<keyword evidence="4 5" id="KW-0472">Membrane</keyword>
<evidence type="ECO:0000256" key="1">
    <source>
        <dbReference type="ARBA" id="ARBA00004141"/>
    </source>
</evidence>